<gene>
    <name evidence="10" type="ORF">Fmac_032260</name>
</gene>
<keyword evidence="2" id="KW-0808">Transferase</keyword>
<dbReference type="PANTHER" id="PTHR27009">
    <property type="entry name" value="RUST RESISTANCE KINASE LR10-RELATED"/>
    <property type="match status" value="1"/>
</dbReference>
<feature type="compositionally biased region" description="Polar residues" evidence="9">
    <location>
        <begin position="84"/>
        <end position="95"/>
    </location>
</feature>
<keyword evidence="8" id="KW-0067">ATP-binding</keyword>
<reference evidence="10 11" key="1">
    <citation type="submission" date="2024-08" db="EMBL/GenBank/DDBJ databases">
        <title>Insights into the chromosomal genome structure of Flemingia macrophylla.</title>
        <authorList>
            <person name="Ding Y."/>
            <person name="Zhao Y."/>
            <person name="Bi W."/>
            <person name="Wu M."/>
            <person name="Zhao G."/>
            <person name="Gong Y."/>
            <person name="Li W."/>
            <person name="Zhang P."/>
        </authorList>
    </citation>
    <scope>NUCLEOTIDE SEQUENCE [LARGE SCALE GENOMIC DNA]</scope>
    <source>
        <strain evidence="10">DYQJB</strain>
        <tissue evidence="10">Leaf</tissue>
    </source>
</reference>
<keyword evidence="2" id="KW-0723">Serine/threonine-protein kinase</keyword>
<accession>A0ABD1L4D9</accession>
<keyword evidence="11" id="KW-1185">Reference proteome</keyword>
<evidence type="ECO:0000313" key="10">
    <source>
        <dbReference type="EMBL" id="KAL2318384.1"/>
    </source>
</evidence>
<evidence type="ECO:0000256" key="1">
    <source>
        <dbReference type="ARBA" id="ARBA00004479"/>
    </source>
</evidence>
<dbReference type="InterPro" id="IPR045874">
    <property type="entry name" value="LRK10/LRL21-25-like"/>
</dbReference>
<keyword evidence="4" id="KW-0732">Signal</keyword>
<dbReference type="GO" id="GO:0004674">
    <property type="term" value="F:protein serine/threonine kinase activity"/>
    <property type="evidence" value="ECO:0007669"/>
    <property type="project" value="UniProtKB-KW"/>
</dbReference>
<dbReference type="Proteomes" id="UP001603857">
    <property type="component" value="Unassembled WGS sequence"/>
</dbReference>
<evidence type="ECO:0000256" key="9">
    <source>
        <dbReference type="SAM" id="MobiDB-lite"/>
    </source>
</evidence>
<evidence type="ECO:0000256" key="5">
    <source>
        <dbReference type="ARBA" id="ARBA00022989"/>
    </source>
</evidence>
<keyword evidence="7" id="KW-0325">Glycoprotein</keyword>
<protein>
    <submittedName>
        <fullName evidence="10">Uncharacterized protein</fullName>
    </submittedName>
</protein>
<dbReference type="AlphaFoldDB" id="A0ABD1L4D9"/>
<dbReference type="InterPro" id="IPR017441">
    <property type="entry name" value="Protein_kinase_ATP_BS"/>
</dbReference>
<dbReference type="Gene3D" id="3.30.200.20">
    <property type="entry name" value="Phosphorylase Kinase, domain 1"/>
    <property type="match status" value="1"/>
</dbReference>
<dbReference type="PROSITE" id="PS00107">
    <property type="entry name" value="PROTEIN_KINASE_ATP"/>
    <property type="match status" value="1"/>
</dbReference>
<keyword evidence="2" id="KW-0418">Kinase</keyword>
<feature type="binding site" evidence="8">
    <location>
        <position position="62"/>
    </location>
    <ligand>
        <name>ATP</name>
        <dbReference type="ChEBI" id="CHEBI:30616"/>
    </ligand>
</feature>
<organism evidence="10 11">
    <name type="scientific">Flemingia macrophylla</name>
    <dbReference type="NCBI Taxonomy" id="520843"/>
    <lineage>
        <taxon>Eukaryota</taxon>
        <taxon>Viridiplantae</taxon>
        <taxon>Streptophyta</taxon>
        <taxon>Embryophyta</taxon>
        <taxon>Tracheophyta</taxon>
        <taxon>Spermatophyta</taxon>
        <taxon>Magnoliopsida</taxon>
        <taxon>eudicotyledons</taxon>
        <taxon>Gunneridae</taxon>
        <taxon>Pentapetalae</taxon>
        <taxon>rosids</taxon>
        <taxon>fabids</taxon>
        <taxon>Fabales</taxon>
        <taxon>Fabaceae</taxon>
        <taxon>Papilionoideae</taxon>
        <taxon>50 kb inversion clade</taxon>
        <taxon>NPAAA clade</taxon>
        <taxon>indigoferoid/millettioid clade</taxon>
        <taxon>Phaseoleae</taxon>
        <taxon>Flemingia</taxon>
    </lineage>
</organism>
<keyword evidence="6" id="KW-0472">Membrane</keyword>
<comment type="subcellular location">
    <subcellularLocation>
        <location evidence="1">Membrane</location>
        <topology evidence="1">Single-pass type I membrane protein</topology>
    </subcellularLocation>
</comment>
<name>A0ABD1L4D9_9FABA</name>
<evidence type="ECO:0000256" key="4">
    <source>
        <dbReference type="ARBA" id="ARBA00022729"/>
    </source>
</evidence>
<feature type="compositionally biased region" description="Basic and acidic residues" evidence="9">
    <location>
        <begin position="99"/>
        <end position="114"/>
    </location>
</feature>
<evidence type="ECO:0000256" key="7">
    <source>
        <dbReference type="ARBA" id="ARBA00023180"/>
    </source>
</evidence>
<dbReference type="InterPro" id="IPR011009">
    <property type="entry name" value="Kinase-like_dom_sf"/>
</dbReference>
<evidence type="ECO:0000256" key="2">
    <source>
        <dbReference type="ARBA" id="ARBA00022527"/>
    </source>
</evidence>
<evidence type="ECO:0000256" key="8">
    <source>
        <dbReference type="PROSITE-ProRule" id="PRU10141"/>
    </source>
</evidence>
<keyword evidence="5" id="KW-1133">Transmembrane helix</keyword>
<evidence type="ECO:0000313" key="11">
    <source>
        <dbReference type="Proteomes" id="UP001603857"/>
    </source>
</evidence>
<dbReference type="GO" id="GO:0005524">
    <property type="term" value="F:ATP binding"/>
    <property type="evidence" value="ECO:0007669"/>
    <property type="project" value="UniProtKB-UniRule"/>
</dbReference>
<evidence type="ECO:0000256" key="3">
    <source>
        <dbReference type="ARBA" id="ARBA00022692"/>
    </source>
</evidence>
<evidence type="ECO:0000256" key="6">
    <source>
        <dbReference type="ARBA" id="ARBA00023136"/>
    </source>
</evidence>
<keyword evidence="3" id="KW-0812">Transmembrane</keyword>
<dbReference type="GO" id="GO:0016020">
    <property type="term" value="C:membrane"/>
    <property type="evidence" value="ECO:0007669"/>
    <property type="project" value="UniProtKB-SubCell"/>
</dbReference>
<proteinExistence type="predicted"/>
<comment type="caution">
    <text evidence="10">The sequence shown here is derived from an EMBL/GenBank/DDBJ whole genome shotgun (WGS) entry which is preliminary data.</text>
</comment>
<feature type="region of interest" description="Disordered" evidence="9">
    <location>
        <begin position="83"/>
        <end position="114"/>
    </location>
</feature>
<sequence length="114" mass="12771">MEAEDRARIEKFLEDYKRMKPTRFTYADIKRITNGFSESLGEGAHGAVFKGMLSREILVAMKILKDTMGDGKDFINEPIMPTLWSPSHLSSSRVGPSSRCKDGPNKESKRTASS</sequence>
<keyword evidence="8" id="KW-0547">Nucleotide-binding</keyword>
<dbReference type="SUPFAM" id="SSF56112">
    <property type="entry name" value="Protein kinase-like (PK-like)"/>
    <property type="match status" value="1"/>
</dbReference>
<dbReference type="EMBL" id="JBGMDY010000011">
    <property type="protein sequence ID" value="KAL2318384.1"/>
    <property type="molecule type" value="Genomic_DNA"/>
</dbReference>